<dbReference type="InterPro" id="IPR019775">
    <property type="entry name" value="WD40_repeat_CS"/>
</dbReference>
<evidence type="ECO:0000256" key="4">
    <source>
        <dbReference type="ARBA" id="ARBA00022737"/>
    </source>
</evidence>
<dbReference type="GO" id="GO:0008593">
    <property type="term" value="P:regulation of Notch signaling pathway"/>
    <property type="evidence" value="ECO:0007669"/>
    <property type="project" value="TreeGrafter"/>
</dbReference>
<feature type="repeat" description="WD" evidence="5">
    <location>
        <begin position="428"/>
        <end position="442"/>
    </location>
</feature>
<dbReference type="InterPro" id="IPR000664">
    <property type="entry name" value="Lethal2_giant"/>
</dbReference>
<dbReference type="PANTHER" id="PTHR10241">
    <property type="entry name" value="LETHAL 2 GIANT LARVAE PROTEIN"/>
    <property type="match status" value="1"/>
</dbReference>
<evidence type="ECO:0000256" key="2">
    <source>
        <dbReference type="ARBA" id="ARBA00022483"/>
    </source>
</evidence>
<dbReference type="InterPro" id="IPR036322">
    <property type="entry name" value="WD40_repeat_dom_sf"/>
</dbReference>
<accession>A0A9P0F4L6</accession>
<sequence length="1082" mass="118514">MLKFIRGKGQQPTAEQQKLQKDLFGFRKTVQHGFPNKPTGLAWDPGLRLIAIGTATGAIKVLGKPGVEFYGHHPSSDHAVTKLVFIPNEGRLVSLCDDNSLHLWEINDTLLVEVKVQTLEGKLKKVSAVTVQSTNEHVLLGTEGGNIYLLKLPSFEVSDTVIFQDVIIQNVSEDYKLNPGPVEAIAEQPGDPDLLLIGYNRGLMVLWSLKKGAPIKTYICNQDLESVCWHESGKKFMSSHTDGSYAYWDVDTTDGPMEPPTTVYGPFPCKAIPKILLKSAYQEPHDEMLIFSGGMPRASYSDRHTITVQRGQKHVVFDFTSKVIDFFTIDATDDETGITALIALAEEEIVGIDLKHEEWPMLNLPYLVSLHASAVIFSTHLSDVPQSLWNDIVTAGKVQTEGIYSDAEWPIDGGVLKEEKGSVRHRDLLLTGHEDGSVRFWDAGGVALVPLYTFKSSQLFRNEEDAISLNGDATEEEEEEWPPFRKVGCFDPYSDDPRLAIKKVSLCGVSGTLAIAGTAGHVIIAKLSLCPAENSKVKVCPVNLVSERDTFVWKGHEKLTLKGKVEDNATTLSFPVGFQPSSVLQLHPPAAVTALALNADWNLVAAGTAHGLAVYNIATCTQVLTKCTLNPNSLSVAGDAPISRRKSFKKSLRESFRRLRKGRHSVRHTEKRVIPPVSPVPIDRRSAESGELSVIQVESKPVERAIEARPADDGLGSMVRCLYFANSFIISVQHSTPMLWAGTNNGTVYIFTITLPPRAKKNEEKILCQLGKEIQLRHRAPVIGISIVDGACRPLPEPFEVEKGLCKPVDITAPHRVIIGSEEQFKIFTLPNLKPLCKLKLTAVEGARIRKMSLASFSYSSSMAAHLPNGETCLLCLTNLGECIVFSIPDLRRQINAAVIRREDINGISSLAFTKHGEGLYLHSSSELQRITVSASRITVPHCTLNLPSISKESSSPEKKEPTPIASTSPSLKAPLAVISNGIPEEDELEEEEDEETQPTENGQEKTDDKKEIKENGITDTTISSQDVSSITIDSVRDHLAKKEVQSDLSQTSVSSNLAETEFPETGSTEQVETASAVASAV</sequence>
<dbReference type="GO" id="GO:0006893">
    <property type="term" value="P:Golgi to plasma membrane transport"/>
    <property type="evidence" value="ECO:0007669"/>
    <property type="project" value="TreeGrafter"/>
</dbReference>
<dbReference type="SUPFAM" id="SSF50978">
    <property type="entry name" value="WD40 repeat-like"/>
    <property type="match status" value="2"/>
</dbReference>
<dbReference type="GO" id="GO:0030864">
    <property type="term" value="C:cortical actin cytoskeleton"/>
    <property type="evidence" value="ECO:0007669"/>
    <property type="project" value="TreeGrafter"/>
</dbReference>
<dbReference type="GO" id="GO:0051294">
    <property type="term" value="P:establishment of spindle orientation"/>
    <property type="evidence" value="ECO:0007669"/>
    <property type="project" value="TreeGrafter"/>
</dbReference>
<protein>
    <recommendedName>
        <fullName evidence="7">Lethal giant larvae homologue 2 domain-containing protein</fullName>
    </recommendedName>
</protein>
<dbReference type="GO" id="GO:0005886">
    <property type="term" value="C:plasma membrane"/>
    <property type="evidence" value="ECO:0007669"/>
    <property type="project" value="TreeGrafter"/>
</dbReference>
<dbReference type="Proteomes" id="UP001152759">
    <property type="component" value="Chromosome 6"/>
</dbReference>
<dbReference type="InterPro" id="IPR013577">
    <property type="entry name" value="LLGL2"/>
</dbReference>
<keyword evidence="3 5" id="KW-0853">WD repeat</keyword>
<feature type="repeat" description="WD" evidence="5">
    <location>
        <begin position="73"/>
        <end position="114"/>
    </location>
</feature>
<evidence type="ECO:0000256" key="6">
    <source>
        <dbReference type="SAM" id="MobiDB-lite"/>
    </source>
</evidence>
<reference evidence="8" key="1">
    <citation type="submission" date="2021-12" db="EMBL/GenBank/DDBJ databases">
        <authorList>
            <person name="King R."/>
        </authorList>
    </citation>
    <scope>NUCLEOTIDE SEQUENCE</scope>
</reference>
<keyword evidence="2" id="KW-0268">Exocytosis</keyword>
<feature type="compositionally biased region" description="Basic and acidic residues" evidence="6">
    <location>
        <begin position="1003"/>
        <end position="1017"/>
    </location>
</feature>
<dbReference type="GO" id="GO:0006887">
    <property type="term" value="P:exocytosis"/>
    <property type="evidence" value="ECO:0007669"/>
    <property type="project" value="UniProtKB-KW"/>
</dbReference>
<dbReference type="GO" id="GO:0005096">
    <property type="term" value="F:GTPase activator activity"/>
    <property type="evidence" value="ECO:0007669"/>
    <property type="project" value="TreeGrafter"/>
</dbReference>
<feature type="compositionally biased region" description="Polar residues" evidence="6">
    <location>
        <begin position="1047"/>
        <end position="1059"/>
    </location>
</feature>
<dbReference type="AlphaFoldDB" id="A0A9P0F4L6"/>
<feature type="region of interest" description="Disordered" evidence="6">
    <location>
        <begin position="947"/>
        <end position="1028"/>
    </location>
</feature>
<proteinExistence type="inferred from homology"/>
<dbReference type="InterPro" id="IPR001680">
    <property type="entry name" value="WD40_rpt"/>
</dbReference>
<dbReference type="GO" id="GO:0019905">
    <property type="term" value="F:syntaxin binding"/>
    <property type="evidence" value="ECO:0007669"/>
    <property type="project" value="TreeGrafter"/>
</dbReference>
<feature type="compositionally biased region" description="Acidic residues" evidence="6">
    <location>
        <begin position="984"/>
        <end position="998"/>
    </location>
</feature>
<comment type="similarity">
    <text evidence="1">Belongs to the WD repeat L(2)GL family.</text>
</comment>
<dbReference type="GO" id="GO:0045159">
    <property type="term" value="F:myosin II binding"/>
    <property type="evidence" value="ECO:0007669"/>
    <property type="project" value="TreeGrafter"/>
</dbReference>
<dbReference type="PROSITE" id="PS00678">
    <property type="entry name" value="WD_REPEATS_1"/>
    <property type="match status" value="1"/>
</dbReference>
<evidence type="ECO:0000313" key="9">
    <source>
        <dbReference type="Proteomes" id="UP001152759"/>
    </source>
</evidence>
<organism evidence="8 9">
    <name type="scientific">Bemisia tabaci</name>
    <name type="common">Sweetpotato whitefly</name>
    <name type="synonym">Aleurodes tabaci</name>
    <dbReference type="NCBI Taxonomy" id="7038"/>
    <lineage>
        <taxon>Eukaryota</taxon>
        <taxon>Metazoa</taxon>
        <taxon>Ecdysozoa</taxon>
        <taxon>Arthropoda</taxon>
        <taxon>Hexapoda</taxon>
        <taxon>Insecta</taxon>
        <taxon>Pterygota</taxon>
        <taxon>Neoptera</taxon>
        <taxon>Paraneoptera</taxon>
        <taxon>Hemiptera</taxon>
        <taxon>Sternorrhyncha</taxon>
        <taxon>Aleyrodoidea</taxon>
        <taxon>Aleyrodidae</taxon>
        <taxon>Aleyrodinae</taxon>
        <taxon>Bemisia</taxon>
    </lineage>
</organism>
<feature type="compositionally biased region" description="Polar residues" evidence="6">
    <location>
        <begin position="1018"/>
        <end position="1028"/>
    </location>
</feature>
<feature type="region of interest" description="Disordered" evidence="6">
    <location>
        <begin position="1044"/>
        <end position="1082"/>
    </location>
</feature>
<dbReference type="GO" id="GO:0030866">
    <property type="term" value="P:cortical actin cytoskeleton organization"/>
    <property type="evidence" value="ECO:0007669"/>
    <property type="project" value="TreeGrafter"/>
</dbReference>
<dbReference type="SMART" id="SM00320">
    <property type="entry name" value="WD40"/>
    <property type="match status" value="5"/>
</dbReference>
<dbReference type="Pfam" id="PF00400">
    <property type="entry name" value="WD40"/>
    <property type="match status" value="1"/>
</dbReference>
<dbReference type="EMBL" id="OU963867">
    <property type="protein sequence ID" value="CAH0391786.1"/>
    <property type="molecule type" value="Genomic_DNA"/>
</dbReference>
<dbReference type="Gene3D" id="2.130.10.10">
    <property type="entry name" value="YVTN repeat-like/Quinoprotein amine dehydrogenase"/>
    <property type="match status" value="1"/>
</dbReference>
<dbReference type="InterPro" id="IPR015943">
    <property type="entry name" value="WD40/YVTN_repeat-like_dom_sf"/>
</dbReference>
<dbReference type="GO" id="GO:0032878">
    <property type="term" value="P:regulation of establishment or maintenance of cell polarity"/>
    <property type="evidence" value="ECO:0007669"/>
    <property type="project" value="TreeGrafter"/>
</dbReference>
<keyword evidence="9" id="KW-1185">Reference proteome</keyword>
<evidence type="ECO:0000256" key="1">
    <source>
        <dbReference type="ARBA" id="ARBA00008070"/>
    </source>
</evidence>
<gene>
    <name evidence="8" type="ORF">BEMITA_LOCUS10372</name>
</gene>
<dbReference type="PROSITE" id="PS50082">
    <property type="entry name" value="WD_REPEATS_2"/>
    <property type="match status" value="2"/>
</dbReference>
<name>A0A9P0F4L6_BEMTA</name>
<evidence type="ECO:0000256" key="3">
    <source>
        <dbReference type="ARBA" id="ARBA00022574"/>
    </source>
</evidence>
<dbReference type="PRINTS" id="PR00962">
    <property type="entry name" value="LETHAL2GIANT"/>
</dbReference>
<dbReference type="PANTHER" id="PTHR10241:SF29">
    <property type="entry name" value="LETHAL(2) GIANT LARVAE PROTEIN"/>
    <property type="match status" value="1"/>
</dbReference>
<keyword evidence="4" id="KW-0677">Repeat</keyword>
<evidence type="ECO:0000259" key="7">
    <source>
        <dbReference type="Pfam" id="PF08366"/>
    </source>
</evidence>
<evidence type="ECO:0000256" key="5">
    <source>
        <dbReference type="PROSITE-ProRule" id="PRU00221"/>
    </source>
</evidence>
<evidence type="ECO:0000313" key="8">
    <source>
        <dbReference type="EMBL" id="CAH0391786.1"/>
    </source>
</evidence>
<feature type="domain" description="Lethal giant larvae homologue 2" evidence="7">
    <location>
        <begin position="261"/>
        <end position="360"/>
    </location>
</feature>
<dbReference type="Pfam" id="PF08366">
    <property type="entry name" value="LLGL"/>
    <property type="match status" value="1"/>
</dbReference>